<evidence type="ECO:0000313" key="1">
    <source>
        <dbReference type="EMBL" id="EEX94612.1"/>
    </source>
</evidence>
<evidence type="ECO:0000313" key="2">
    <source>
        <dbReference type="Proteomes" id="UP000003515"/>
    </source>
</evidence>
<sequence>MSVFGLTTFESAANDRKLHEQLKRSTETRKMKCNQVLIDYLLVK</sequence>
<protein>
    <submittedName>
        <fullName evidence="1">Uncharacterized protein</fullName>
    </submittedName>
</protein>
<organism evidence="1 2">
    <name type="scientific">Vibrio orientalis CIP 102891 = ATCC 33934</name>
    <dbReference type="NCBI Taxonomy" id="675816"/>
    <lineage>
        <taxon>Bacteria</taxon>
        <taxon>Pseudomonadati</taxon>
        <taxon>Pseudomonadota</taxon>
        <taxon>Gammaproteobacteria</taxon>
        <taxon>Vibrionales</taxon>
        <taxon>Vibrionaceae</taxon>
        <taxon>Vibrio</taxon>
        <taxon>Vibrio oreintalis group</taxon>
    </lineage>
</organism>
<dbReference type="EMBL" id="ACZV01000004">
    <property type="protein sequence ID" value="EEX94612.1"/>
    <property type="molecule type" value="Genomic_DNA"/>
</dbReference>
<proteinExistence type="predicted"/>
<accession>A0ABP2H2M3</accession>
<keyword evidence="2" id="KW-1185">Reference proteome</keyword>
<name>A0ABP2H2M3_VIBOR</name>
<gene>
    <name evidence="1" type="ORF">VIA_001772</name>
</gene>
<dbReference type="Proteomes" id="UP000003515">
    <property type="component" value="Unassembled WGS sequence"/>
</dbReference>
<comment type="caution">
    <text evidence="1">The sequence shown here is derived from an EMBL/GenBank/DDBJ whole genome shotgun (WGS) entry which is preliminary data.</text>
</comment>
<reference evidence="1 2" key="1">
    <citation type="submission" date="2009-10" db="EMBL/GenBank/DDBJ databases">
        <authorList>
            <consortium name="Los Alamos National Laboratory (LANL)"/>
            <consortium name="National Microbial Pathogen Data Resource (NMPDR)"/>
            <person name="Munk A.C."/>
            <person name="Chertkov O."/>
            <person name="Tapia R."/>
            <person name="Green L."/>
            <person name="Rogers Y."/>
            <person name="Detter J.C."/>
            <person name="Bruce D."/>
            <person name="Brettin T.S."/>
            <person name="Colwell R.R."/>
            <person name="Huq A."/>
            <person name="Grim C.J."/>
            <person name="Hasan N.A."/>
            <person name="Bartels D."/>
            <person name="Vonstein V."/>
        </authorList>
    </citation>
    <scope>NUCLEOTIDE SEQUENCE [LARGE SCALE GENOMIC DNA]</scope>
    <source>
        <strain evidence="1 2">CIP 102891</strain>
    </source>
</reference>